<dbReference type="EnsemblPlants" id="ONIVA02G07790.2">
    <property type="protein sequence ID" value="ONIVA02G07790.2"/>
    <property type="gene ID" value="ONIVA02G07790"/>
</dbReference>
<dbReference type="Gramene" id="ONIVA02G07790.2">
    <property type="protein sequence ID" value="ONIVA02G07790.2"/>
    <property type="gene ID" value="ONIVA02G07790"/>
</dbReference>
<accession>A0A0E0G2U0</accession>
<evidence type="ECO:0000256" key="1">
    <source>
        <dbReference type="SAM" id="MobiDB-lite"/>
    </source>
</evidence>
<dbReference type="Proteomes" id="UP000006591">
    <property type="component" value="Chromosome 2"/>
</dbReference>
<name>A0A0E0G2U0_ORYNI</name>
<evidence type="ECO:0000313" key="3">
    <source>
        <dbReference type="Proteomes" id="UP000006591"/>
    </source>
</evidence>
<dbReference type="AlphaFoldDB" id="A0A0E0G2U0"/>
<keyword evidence="3" id="KW-1185">Reference proteome</keyword>
<organism evidence="2">
    <name type="scientific">Oryza nivara</name>
    <name type="common">Indian wild rice</name>
    <name type="synonym">Oryza sativa f. spontanea</name>
    <dbReference type="NCBI Taxonomy" id="4536"/>
    <lineage>
        <taxon>Eukaryota</taxon>
        <taxon>Viridiplantae</taxon>
        <taxon>Streptophyta</taxon>
        <taxon>Embryophyta</taxon>
        <taxon>Tracheophyta</taxon>
        <taxon>Spermatophyta</taxon>
        <taxon>Magnoliopsida</taxon>
        <taxon>Liliopsida</taxon>
        <taxon>Poales</taxon>
        <taxon>Poaceae</taxon>
        <taxon>BOP clade</taxon>
        <taxon>Oryzoideae</taxon>
        <taxon>Oryzeae</taxon>
        <taxon>Oryzinae</taxon>
        <taxon>Oryza</taxon>
    </lineage>
</organism>
<reference evidence="2" key="1">
    <citation type="submission" date="2015-04" db="UniProtKB">
        <authorList>
            <consortium name="EnsemblPlants"/>
        </authorList>
    </citation>
    <scope>IDENTIFICATION</scope>
    <source>
        <strain evidence="2">SL10</strain>
    </source>
</reference>
<sequence length="97" mass="11123">MGSNHFPFGPRYFRPDPVRARPNKLSRRLLDSRSSARHRRLHFSAGAAATATATVPRAPEKAPRRIYVRWPPTSLDRVLRLCARLEPSELSSGKRRY</sequence>
<proteinExistence type="predicted"/>
<dbReference type="HOGENOM" id="CLU_2350323_0_0_1"/>
<feature type="region of interest" description="Disordered" evidence="1">
    <location>
        <begin position="1"/>
        <end position="24"/>
    </location>
</feature>
<evidence type="ECO:0000313" key="2">
    <source>
        <dbReference type="EnsemblPlants" id="ONIVA02G07790.2"/>
    </source>
</evidence>
<reference evidence="2" key="2">
    <citation type="submission" date="2018-04" db="EMBL/GenBank/DDBJ databases">
        <title>OnivRS2 (Oryza nivara Reference Sequence Version 2).</title>
        <authorList>
            <person name="Zhang J."/>
            <person name="Kudrna D."/>
            <person name="Lee S."/>
            <person name="Talag J."/>
            <person name="Rajasekar S."/>
            <person name="Welchert J."/>
            <person name="Hsing Y.-I."/>
            <person name="Wing R.A."/>
        </authorList>
    </citation>
    <scope>NUCLEOTIDE SEQUENCE [LARGE SCALE GENOMIC DNA]</scope>
    <source>
        <strain evidence="2">SL10</strain>
    </source>
</reference>
<protein>
    <submittedName>
        <fullName evidence="2">Uncharacterized protein</fullName>
    </submittedName>
</protein>